<dbReference type="Gene3D" id="2.102.10.10">
    <property type="entry name" value="Rieske [2Fe-2S] iron-sulphur domain"/>
    <property type="match status" value="1"/>
</dbReference>
<feature type="transmembrane region" description="Helical" evidence="5">
    <location>
        <begin position="12"/>
        <end position="34"/>
    </location>
</feature>
<evidence type="ECO:0000256" key="1">
    <source>
        <dbReference type="ARBA" id="ARBA00022714"/>
    </source>
</evidence>
<accession>A0A0A6PH79</accession>
<keyword evidence="3" id="KW-0408">Iron</keyword>
<dbReference type="InterPro" id="IPR014067">
    <property type="entry name" value="AioB/IdrB_ssu"/>
</dbReference>
<organism evidence="7 8">
    <name type="scientific">Candidatus Thiomargarita nelsonii</name>
    <dbReference type="NCBI Taxonomy" id="1003181"/>
    <lineage>
        <taxon>Bacteria</taxon>
        <taxon>Pseudomonadati</taxon>
        <taxon>Pseudomonadota</taxon>
        <taxon>Gammaproteobacteria</taxon>
        <taxon>Thiotrichales</taxon>
        <taxon>Thiotrichaceae</taxon>
        <taxon>Thiomargarita</taxon>
    </lineage>
</organism>
<dbReference type="Proteomes" id="UP000030428">
    <property type="component" value="Unassembled WGS sequence"/>
</dbReference>
<name>A0A0A6PH79_9GAMM</name>
<dbReference type="Pfam" id="PF00355">
    <property type="entry name" value="Rieske"/>
    <property type="match status" value="1"/>
</dbReference>
<evidence type="ECO:0000256" key="3">
    <source>
        <dbReference type="ARBA" id="ARBA00023004"/>
    </source>
</evidence>
<keyword evidence="5" id="KW-0812">Transmembrane</keyword>
<dbReference type="SUPFAM" id="SSF50022">
    <property type="entry name" value="ISP domain"/>
    <property type="match status" value="1"/>
</dbReference>
<keyword evidence="5" id="KW-1133">Transmembrane helix</keyword>
<keyword evidence="4" id="KW-0411">Iron-sulfur</keyword>
<dbReference type="NCBIfam" id="TIGR02694">
    <property type="entry name" value="arsenite_ox_S"/>
    <property type="match status" value="1"/>
</dbReference>
<evidence type="ECO:0000256" key="4">
    <source>
        <dbReference type="ARBA" id="ARBA00023014"/>
    </source>
</evidence>
<sequence>MKDKICLNRRQFLLTGGTAIILSTLPGIATPISLEKKDYPKKKIATLSLLKQDEPVNFQYPPEAHPELCSNFIVKLGEIAGGGVGSHQDIVAFNYFCTHMGGPLQGQYKKEHKAIGPCPFHLTTFDLTRHGMVIAGHATESLPQIVLEVEGNDIYATGVMGLIYGHHTNR</sequence>
<feature type="domain" description="Rieske" evidence="6">
    <location>
        <begin position="60"/>
        <end position="156"/>
    </location>
</feature>
<reference evidence="7 8" key="1">
    <citation type="journal article" date="2016" name="Front. Microbiol.">
        <title>Single-Cell (Meta-)Genomics of a Dimorphic Candidatus Thiomargarita nelsonii Reveals Genomic Plasticity.</title>
        <authorList>
            <person name="Flood B.E."/>
            <person name="Fliss P."/>
            <person name="Jones D.S."/>
            <person name="Dick G.J."/>
            <person name="Jain S."/>
            <person name="Kaster A.K."/>
            <person name="Winkel M."/>
            <person name="Mussmann M."/>
            <person name="Bailey J."/>
        </authorList>
    </citation>
    <scope>NUCLEOTIDE SEQUENCE [LARGE SCALE GENOMIC DNA]</scope>
    <source>
        <strain evidence="7">Hydrate Ridge</strain>
    </source>
</reference>
<evidence type="ECO:0000259" key="6">
    <source>
        <dbReference type="PROSITE" id="PS51296"/>
    </source>
</evidence>
<dbReference type="AlphaFoldDB" id="A0A0A6PH79"/>
<dbReference type="PROSITE" id="PS51318">
    <property type="entry name" value="TAT"/>
    <property type="match status" value="1"/>
</dbReference>
<dbReference type="EMBL" id="JSZA02000181">
    <property type="protein sequence ID" value="KHD09524.2"/>
    <property type="molecule type" value="Genomic_DNA"/>
</dbReference>
<evidence type="ECO:0000313" key="7">
    <source>
        <dbReference type="EMBL" id="KHD09524.2"/>
    </source>
</evidence>
<keyword evidence="8" id="KW-1185">Reference proteome</keyword>
<evidence type="ECO:0000256" key="2">
    <source>
        <dbReference type="ARBA" id="ARBA00022723"/>
    </source>
</evidence>
<comment type="caution">
    <text evidence="7">The sequence shown here is derived from an EMBL/GenBank/DDBJ whole genome shotgun (WGS) entry which is preliminary data.</text>
</comment>
<dbReference type="GO" id="GO:0051537">
    <property type="term" value="F:2 iron, 2 sulfur cluster binding"/>
    <property type="evidence" value="ECO:0007669"/>
    <property type="project" value="UniProtKB-KW"/>
</dbReference>
<protein>
    <recommendedName>
        <fullName evidence="6">Rieske domain-containing protein</fullName>
    </recommendedName>
</protein>
<gene>
    <name evidence="7" type="ORF">PN36_28285</name>
</gene>
<keyword evidence="2" id="KW-0479">Metal-binding</keyword>
<keyword evidence="1" id="KW-0001">2Fe-2S</keyword>
<dbReference type="InterPro" id="IPR036922">
    <property type="entry name" value="Rieske_2Fe-2S_sf"/>
</dbReference>
<dbReference type="InterPro" id="IPR017941">
    <property type="entry name" value="Rieske_2Fe-2S"/>
</dbReference>
<evidence type="ECO:0000256" key="5">
    <source>
        <dbReference type="SAM" id="Phobius"/>
    </source>
</evidence>
<keyword evidence="5" id="KW-0472">Membrane</keyword>
<evidence type="ECO:0000313" key="8">
    <source>
        <dbReference type="Proteomes" id="UP000030428"/>
    </source>
</evidence>
<dbReference type="PROSITE" id="PS51296">
    <property type="entry name" value="RIESKE"/>
    <property type="match status" value="1"/>
</dbReference>
<dbReference type="InterPro" id="IPR006311">
    <property type="entry name" value="TAT_signal"/>
</dbReference>
<proteinExistence type="predicted"/>
<dbReference type="GO" id="GO:0046872">
    <property type="term" value="F:metal ion binding"/>
    <property type="evidence" value="ECO:0007669"/>
    <property type="project" value="UniProtKB-KW"/>
</dbReference>